<dbReference type="CDD" id="cd00082">
    <property type="entry name" value="HisKA"/>
    <property type="match status" value="1"/>
</dbReference>
<keyword evidence="16" id="KW-1185">Reference proteome</keyword>
<keyword evidence="5" id="KW-0808">Transferase</keyword>
<feature type="domain" description="Histidine kinase" evidence="13">
    <location>
        <begin position="245"/>
        <end position="468"/>
    </location>
</feature>
<dbReference type="GO" id="GO:0016301">
    <property type="term" value="F:kinase activity"/>
    <property type="evidence" value="ECO:0007669"/>
    <property type="project" value="UniProtKB-KW"/>
</dbReference>
<dbReference type="CDD" id="cd00075">
    <property type="entry name" value="HATPase"/>
    <property type="match status" value="1"/>
</dbReference>
<dbReference type="Gene3D" id="3.30.565.10">
    <property type="entry name" value="Histidine kinase-like ATPase, C-terminal domain"/>
    <property type="match status" value="1"/>
</dbReference>
<dbReference type="PROSITE" id="PS50109">
    <property type="entry name" value="HIS_KIN"/>
    <property type="match status" value="1"/>
</dbReference>
<evidence type="ECO:0000259" key="13">
    <source>
        <dbReference type="PROSITE" id="PS50109"/>
    </source>
</evidence>
<evidence type="ECO:0000313" key="15">
    <source>
        <dbReference type="EMBL" id="MDT0263959.1"/>
    </source>
</evidence>
<keyword evidence="7 15" id="KW-0418">Kinase</keyword>
<organism evidence="15 16">
    <name type="scientific">Jatrophihabitans lederbergiae</name>
    <dbReference type="NCBI Taxonomy" id="3075547"/>
    <lineage>
        <taxon>Bacteria</taxon>
        <taxon>Bacillati</taxon>
        <taxon>Actinomycetota</taxon>
        <taxon>Actinomycetes</taxon>
        <taxon>Jatrophihabitantales</taxon>
        <taxon>Jatrophihabitantaceae</taxon>
        <taxon>Jatrophihabitans</taxon>
    </lineage>
</organism>
<dbReference type="EC" id="2.7.13.3" evidence="3"/>
<dbReference type="PANTHER" id="PTHR45436">
    <property type="entry name" value="SENSOR HISTIDINE KINASE YKOH"/>
    <property type="match status" value="1"/>
</dbReference>
<comment type="caution">
    <text evidence="15">The sequence shown here is derived from an EMBL/GenBank/DDBJ whole genome shotgun (WGS) entry which is preliminary data.</text>
</comment>
<proteinExistence type="predicted"/>
<keyword evidence="8 12" id="KW-1133">Transmembrane helix</keyword>
<feature type="compositionally biased region" description="Basic and acidic residues" evidence="11">
    <location>
        <begin position="20"/>
        <end position="35"/>
    </location>
</feature>
<dbReference type="PROSITE" id="PS50885">
    <property type="entry name" value="HAMP"/>
    <property type="match status" value="1"/>
</dbReference>
<protein>
    <recommendedName>
        <fullName evidence="3">histidine kinase</fullName>
        <ecNumber evidence="3">2.7.13.3</ecNumber>
    </recommendedName>
</protein>
<reference evidence="16" key="1">
    <citation type="submission" date="2023-07" db="EMBL/GenBank/DDBJ databases">
        <title>30 novel species of actinomycetes from the DSMZ collection.</title>
        <authorList>
            <person name="Nouioui I."/>
        </authorList>
    </citation>
    <scope>NUCLEOTIDE SEQUENCE [LARGE SCALE GENOMIC DNA]</scope>
    <source>
        <strain evidence="16">DSM 44399</strain>
    </source>
</reference>
<dbReference type="SMART" id="SM00387">
    <property type="entry name" value="HATPase_c"/>
    <property type="match status" value="1"/>
</dbReference>
<dbReference type="InterPro" id="IPR003661">
    <property type="entry name" value="HisK_dim/P_dom"/>
</dbReference>
<dbReference type="InterPro" id="IPR003594">
    <property type="entry name" value="HATPase_dom"/>
</dbReference>
<name>A0ABU2JHH9_9ACTN</name>
<evidence type="ECO:0000256" key="5">
    <source>
        <dbReference type="ARBA" id="ARBA00022679"/>
    </source>
</evidence>
<evidence type="ECO:0000256" key="4">
    <source>
        <dbReference type="ARBA" id="ARBA00022553"/>
    </source>
</evidence>
<dbReference type="InterPro" id="IPR036890">
    <property type="entry name" value="HATPase_C_sf"/>
</dbReference>
<keyword evidence="10 12" id="KW-0472">Membrane</keyword>
<dbReference type="InterPro" id="IPR004358">
    <property type="entry name" value="Sig_transdc_His_kin-like_C"/>
</dbReference>
<dbReference type="Gene3D" id="1.10.287.130">
    <property type="match status" value="1"/>
</dbReference>
<evidence type="ECO:0000256" key="9">
    <source>
        <dbReference type="ARBA" id="ARBA00023012"/>
    </source>
</evidence>
<comment type="catalytic activity">
    <reaction evidence="1">
        <text>ATP + protein L-histidine = ADP + protein N-phospho-L-histidine.</text>
        <dbReference type="EC" id="2.7.13.3"/>
    </reaction>
</comment>
<evidence type="ECO:0000256" key="1">
    <source>
        <dbReference type="ARBA" id="ARBA00000085"/>
    </source>
</evidence>
<evidence type="ECO:0000256" key="6">
    <source>
        <dbReference type="ARBA" id="ARBA00022692"/>
    </source>
</evidence>
<gene>
    <name evidence="15" type="ORF">RM423_21525</name>
</gene>
<dbReference type="SUPFAM" id="SSF55874">
    <property type="entry name" value="ATPase domain of HSP90 chaperone/DNA topoisomerase II/histidine kinase"/>
    <property type="match status" value="1"/>
</dbReference>
<dbReference type="Pfam" id="PF00672">
    <property type="entry name" value="HAMP"/>
    <property type="match status" value="1"/>
</dbReference>
<dbReference type="InterPro" id="IPR005467">
    <property type="entry name" value="His_kinase_dom"/>
</dbReference>
<dbReference type="SMART" id="SM00304">
    <property type="entry name" value="HAMP"/>
    <property type="match status" value="1"/>
</dbReference>
<dbReference type="PRINTS" id="PR00344">
    <property type="entry name" value="BCTRLSENSOR"/>
</dbReference>
<dbReference type="Proteomes" id="UP001183176">
    <property type="component" value="Unassembled WGS sequence"/>
</dbReference>
<feature type="transmembrane region" description="Helical" evidence="12">
    <location>
        <begin position="132"/>
        <end position="155"/>
    </location>
</feature>
<dbReference type="SUPFAM" id="SSF47384">
    <property type="entry name" value="Homodimeric domain of signal transducing histidine kinase"/>
    <property type="match status" value="1"/>
</dbReference>
<evidence type="ECO:0000256" key="3">
    <source>
        <dbReference type="ARBA" id="ARBA00012438"/>
    </source>
</evidence>
<comment type="subcellular location">
    <subcellularLocation>
        <location evidence="2">Cell membrane</location>
    </subcellularLocation>
</comment>
<evidence type="ECO:0000256" key="10">
    <source>
        <dbReference type="ARBA" id="ARBA00023136"/>
    </source>
</evidence>
<evidence type="ECO:0000256" key="12">
    <source>
        <dbReference type="SAM" id="Phobius"/>
    </source>
</evidence>
<dbReference type="Gene3D" id="6.10.340.10">
    <property type="match status" value="1"/>
</dbReference>
<evidence type="ECO:0000313" key="16">
    <source>
        <dbReference type="Proteomes" id="UP001183176"/>
    </source>
</evidence>
<feature type="domain" description="HAMP" evidence="14">
    <location>
        <begin position="156"/>
        <end position="209"/>
    </location>
</feature>
<dbReference type="SMART" id="SM00388">
    <property type="entry name" value="HisKA"/>
    <property type="match status" value="1"/>
</dbReference>
<dbReference type="Pfam" id="PF00512">
    <property type="entry name" value="HisKA"/>
    <property type="match status" value="1"/>
</dbReference>
<dbReference type="SUPFAM" id="SSF158472">
    <property type="entry name" value="HAMP domain-like"/>
    <property type="match status" value="1"/>
</dbReference>
<feature type="compositionally biased region" description="Basic and acidic residues" evidence="11">
    <location>
        <begin position="220"/>
        <end position="232"/>
    </location>
</feature>
<evidence type="ECO:0000259" key="14">
    <source>
        <dbReference type="PROSITE" id="PS50885"/>
    </source>
</evidence>
<dbReference type="EMBL" id="JAVREH010000061">
    <property type="protein sequence ID" value="MDT0263959.1"/>
    <property type="molecule type" value="Genomic_DNA"/>
</dbReference>
<evidence type="ECO:0000256" key="7">
    <source>
        <dbReference type="ARBA" id="ARBA00022777"/>
    </source>
</evidence>
<dbReference type="Pfam" id="PF02518">
    <property type="entry name" value="HATPase_c"/>
    <property type="match status" value="1"/>
</dbReference>
<keyword evidence="6 12" id="KW-0812">Transmembrane</keyword>
<dbReference type="InterPro" id="IPR003660">
    <property type="entry name" value="HAMP_dom"/>
</dbReference>
<dbReference type="InterPro" id="IPR050428">
    <property type="entry name" value="TCS_sensor_his_kinase"/>
</dbReference>
<evidence type="ECO:0000256" key="8">
    <source>
        <dbReference type="ARBA" id="ARBA00022989"/>
    </source>
</evidence>
<dbReference type="PANTHER" id="PTHR45436:SF5">
    <property type="entry name" value="SENSOR HISTIDINE KINASE TRCS"/>
    <property type="match status" value="1"/>
</dbReference>
<feature type="region of interest" description="Disordered" evidence="11">
    <location>
        <begin position="15"/>
        <end position="40"/>
    </location>
</feature>
<keyword evidence="4" id="KW-0597">Phosphoprotein</keyword>
<sequence>MRSYLVGRVDTQLASVQRPLTEHQGTDNGDGDGHGGSRLPSAYVAETTDATGTIVSGPTSKLVNADEPLPRLPHLTGAQSTAAGSHLFTVGAVRGDGQWRVLASPVTLTDGSTGTVLIAQSLADVQSTVKRLVLLLVIVGAATLVVLAGVGYVIVRASLRPLREVERTAAQIAAGDLTHRVPQAHPRTEVGHLSQALNTMLAEIETAFAERGASEQAARSSEERMRRSEAAARRSEERMRRFVADASHELRSPLTTIRGFAELYRQGAVTDDADVGRLMRRIEDEGKRMGVLVEDLLLLARLDQERPLTQAPVDLLALAGDAVQDIRTVAPDRPVRLKVGTTDPPPVVIGDAGRLRQVLANLLTNAVKHTPAGTPVTVTVTTGIGADSGQPSVTLTVSDEGPGLSAEAAARVFERFYRADPSRNRVDGGTGLGLVIVAALVAGHGGTVGVDTAAGAGACFRVELPLATVASTAS</sequence>
<dbReference type="InterPro" id="IPR036097">
    <property type="entry name" value="HisK_dim/P_sf"/>
</dbReference>
<evidence type="ECO:0000256" key="11">
    <source>
        <dbReference type="SAM" id="MobiDB-lite"/>
    </source>
</evidence>
<evidence type="ECO:0000256" key="2">
    <source>
        <dbReference type="ARBA" id="ARBA00004236"/>
    </source>
</evidence>
<feature type="region of interest" description="Disordered" evidence="11">
    <location>
        <begin position="212"/>
        <end position="232"/>
    </location>
</feature>
<accession>A0ABU2JHH9</accession>
<dbReference type="CDD" id="cd06225">
    <property type="entry name" value="HAMP"/>
    <property type="match status" value="1"/>
</dbReference>
<keyword evidence="9" id="KW-0902">Two-component regulatory system</keyword>